<evidence type="ECO:0000313" key="4">
    <source>
        <dbReference type="EMBL" id="GAP62317.1"/>
    </source>
</evidence>
<dbReference type="Gene3D" id="1.10.1370.30">
    <property type="match status" value="1"/>
</dbReference>
<feature type="binding site" evidence="2">
    <location>
        <position position="271"/>
    </location>
    <ligand>
        <name>Zn(2+)</name>
        <dbReference type="ChEBI" id="CHEBI:29105"/>
        <note>catalytic</note>
    </ligand>
</feature>
<dbReference type="Pfam" id="PF02074">
    <property type="entry name" value="Peptidase_M32"/>
    <property type="match status" value="1"/>
</dbReference>
<gene>
    <name evidence="4" type="ORF">ARMA_0740</name>
    <name evidence="5" type="ORF">SE16_04590</name>
</gene>
<comment type="catalytic activity">
    <reaction evidence="1">
        <text>Release of a C-terminal amino acid with broad specificity, except for -Pro.</text>
        <dbReference type="EC" id="3.4.17.19"/>
    </reaction>
</comment>
<dbReference type="PRINTS" id="PR00998">
    <property type="entry name" value="CRBOXYPTASET"/>
</dbReference>
<dbReference type="InParanoid" id="A0A0M9UBZ9"/>
<accession>A0A0M9UBZ9</accession>
<dbReference type="AlphaFoldDB" id="A0A0M9UBZ9"/>
<dbReference type="CDD" id="cd06460">
    <property type="entry name" value="M32_Taq"/>
    <property type="match status" value="1"/>
</dbReference>
<sequence>MPTPQAVLAELKAHLQFLSDLGGAVGLLRWDQVTYMPQGGASARSRHIATLSRLWQEQFTAPHIQEWLDVLVPYAETLPYDDDDAALIRYVAREYDRRRRIPTDFVAEMSRHLSASRQAWGEARQTGEFATVQPFLEKTLDFSRRMADYLAPYDHPMDPLIQQSDEGFDTATIRALFDTLQRGLVPLVRAIADAPRPNTDFLAHTYDFDTQMAFLHDVLTAFGYDWQRGRHDLTAHPFAIRLSHGDVRITTRFTPDYLNAPLFPSMHESGHAIYEQNVSPRYEGTPLARGAWSGVHESSSRLWENRVGRSRPFWEHYYPRFQRLFADHLAHVPLDDFYAAINVVEPSFIRVTADEVTYNLHIMIRFELEAQLLEGSLSIAELPEAWNAMYEEFLGVRPPNHKVGVLQDVHWYNALIGGRFQGYALGNIIGAQLFEAIQATHPDIEDHIAAGEFDTLRGWLTEHVYRHGRKYLPLELVERATGKPLSVEPLLRYLYAKFGDLYGLNLEP</sequence>
<dbReference type="Proteomes" id="UP000037784">
    <property type="component" value="Unassembled WGS sequence"/>
</dbReference>
<proteinExistence type="inferred from homology"/>
<evidence type="ECO:0000313" key="7">
    <source>
        <dbReference type="Proteomes" id="UP000050502"/>
    </source>
</evidence>
<keyword evidence="1 4" id="KW-0378">Hydrolase</keyword>
<dbReference type="GO" id="GO:0004181">
    <property type="term" value="F:metallocarboxypeptidase activity"/>
    <property type="evidence" value="ECO:0007669"/>
    <property type="project" value="UniProtKB-UniRule"/>
</dbReference>
<keyword evidence="1 4" id="KW-0121">Carboxypeptidase</keyword>
<dbReference type="EMBL" id="BBZA01000046">
    <property type="protein sequence ID" value="GAP62317.1"/>
    <property type="molecule type" value="Genomic_DNA"/>
</dbReference>
<organism evidence="4 6">
    <name type="scientific">Ardenticatena maritima</name>
    <dbReference type="NCBI Taxonomy" id="872965"/>
    <lineage>
        <taxon>Bacteria</taxon>
        <taxon>Bacillati</taxon>
        <taxon>Chloroflexota</taxon>
        <taxon>Ardenticatenia</taxon>
        <taxon>Ardenticatenales</taxon>
        <taxon>Ardenticatenaceae</taxon>
        <taxon>Ardenticatena</taxon>
    </lineage>
</organism>
<dbReference type="RefSeq" id="WP_054492255.1">
    <property type="nucleotide sequence ID" value="NZ_BBZA01000046.1"/>
</dbReference>
<dbReference type="PANTHER" id="PTHR34217">
    <property type="entry name" value="METAL-DEPENDENT CARBOXYPEPTIDASE"/>
    <property type="match status" value="1"/>
</dbReference>
<protein>
    <recommendedName>
        <fullName evidence="1">Metal-dependent carboxypeptidase</fullName>
        <ecNumber evidence="1">3.4.17.19</ecNumber>
    </recommendedName>
</protein>
<dbReference type="PANTHER" id="PTHR34217:SF1">
    <property type="entry name" value="CARBOXYPEPTIDASE 1"/>
    <property type="match status" value="1"/>
</dbReference>
<dbReference type="SUPFAM" id="SSF55486">
    <property type="entry name" value="Metalloproteases ('zincins'), catalytic domain"/>
    <property type="match status" value="1"/>
</dbReference>
<evidence type="ECO:0000256" key="3">
    <source>
        <dbReference type="PIRSR" id="PIRSR006615-2"/>
    </source>
</evidence>
<comment type="function">
    <text evidence="1">Broad specificity carboxypetidase that releases amino acids sequentially from the C-terminus, including neutral, aromatic, polar and basic residues.</text>
</comment>
<feature type="binding site" evidence="2">
    <location>
        <position position="267"/>
    </location>
    <ligand>
        <name>Zn(2+)</name>
        <dbReference type="ChEBI" id="CHEBI:29105"/>
        <note>catalytic</note>
    </ligand>
</feature>
<name>A0A0M9UBZ9_9CHLR</name>
<dbReference type="OrthoDB" id="9772308at2"/>
<evidence type="ECO:0000256" key="2">
    <source>
        <dbReference type="PIRSR" id="PIRSR006615-1"/>
    </source>
</evidence>
<comment type="similarity">
    <text evidence="1">Belongs to the peptidase M32 family.</text>
</comment>
<dbReference type="PIRSF" id="PIRSF006615">
    <property type="entry name" value="Zn_crbxpep_Taq"/>
    <property type="match status" value="1"/>
</dbReference>
<feature type="active site" description="Proton donor/acceptor" evidence="3">
    <location>
        <position position="268"/>
    </location>
</feature>
<keyword evidence="2" id="KW-0862">Zinc</keyword>
<dbReference type="InterPro" id="IPR001333">
    <property type="entry name" value="Peptidase_M32_Taq"/>
</dbReference>
<dbReference type="GO" id="GO:0006508">
    <property type="term" value="P:proteolysis"/>
    <property type="evidence" value="ECO:0007669"/>
    <property type="project" value="UniProtKB-UniRule"/>
</dbReference>
<evidence type="ECO:0000313" key="6">
    <source>
        <dbReference type="Proteomes" id="UP000037784"/>
    </source>
</evidence>
<reference evidence="6" key="3">
    <citation type="submission" date="2015-08" db="EMBL/GenBank/DDBJ databases">
        <title>Draft Genome Sequence of a Heterotrophic Facultative Anaerobic Bacterium Ardenticatena maritima Strain 110S.</title>
        <authorList>
            <person name="Kawaichi S."/>
            <person name="Yoshida T."/>
            <person name="Sako Y."/>
            <person name="Nakamura R."/>
        </authorList>
    </citation>
    <scope>NUCLEOTIDE SEQUENCE [LARGE SCALE GENOMIC DNA]</scope>
    <source>
        <strain evidence="6">110S</strain>
    </source>
</reference>
<dbReference type="PATRIC" id="fig|872965.6.peg.893"/>
<keyword evidence="6" id="KW-1185">Reference proteome</keyword>
<dbReference type="PROSITE" id="PS52034">
    <property type="entry name" value="PEPTIDASE_M32"/>
    <property type="match status" value="1"/>
</dbReference>
<dbReference type="EC" id="3.4.17.19" evidence="1"/>
<keyword evidence="1" id="KW-0645">Protease</keyword>
<comment type="cofactor">
    <cofactor evidence="2">
        <name>Zn(2+)</name>
        <dbReference type="ChEBI" id="CHEBI:29105"/>
    </cofactor>
    <text evidence="2">Binds 1 zinc ion per subunit.</text>
</comment>
<comment type="caution">
    <text evidence="4">The sequence shown here is derived from an EMBL/GenBank/DDBJ whole genome shotgun (WGS) entry which is preliminary data.</text>
</comment>
<evidence type="ECO:0000313" key="5">
    <source>
        <dbReference type="EMBL" id="KPL89680.1"/>
    </source>
</evidence>
<evidence type="ECO:0000256" key="1">
    <source>
        <dbReference type="PIRNR" id="PIRNR006615"/>
    </source>
</evidence>
<dbReference type="Proteomes" id="UP000050502">
    <property type="component" value="Unassembled WGS sequence"/>
</dbReference>
<keyword evidence="1" id="KW-0482">Metalloprotease</keyword>
<dbReference type="EMBL" id="LGKN01000003">
    <property type="protein sequence ID" value="KPL89680.1"/>
    <property type="molecule type" value="Genomic_DNA"/>
</dbReference>
<reference evidence="5 7" key="2">
    <citation type="submission" date="2015-07" db="EMBL/GenBank/DDBJ databases">
        <title>Whole genome sequence of Ardenticatena maritima DSM 23922.</title>
        <authorList>
            <person name="Hemp J."/>
            <person name="Ward L.M."/>
            <person name="Pace L.A."/>
            <person name="Fischer W.W."/>
        </authorList>
    </citation>
    <scope>NUCLEOTIDE SEQUENCE [LARGE SCALE GENOMIC DNA]</scope>
    <source>
        <strain evidence="5 7">110S</strain>
    </source>
</reference>
<dbReference type="STRING" id="872965.SE16_04590"/>
<reference evidence="4 6" key="1">
    <citation type="journal article" date="2015" name="Genome Announc.">
        <title>Draft Genome Sequence of a Heterotrophic Facultative Anaerobic Thermophilic Bacterium, Ardenticatena maritima Strain 110ST.</title>
        <authorList>
            <person name="Kawaichi S."/>
            <person name="Yoshida T."/>
            <person name="Sako Y."/>
            <person name="Nakamura R."/>
        </authorList>
    </citation>
    <scope>NUCLEOTIDE SEQUENCE [LARGE SCALE GENOMIC DNA]</scope>
    <source>
        <strain evidence="4 6">110S</strain>
    </source>
</reference>
<dbReference type="GO" id="GO:0046872">
    <property type="term" value="F:metal ion binding"/>
    <property type="evidence" value="ECO:0007669"/>
    <property type="project" value="UniProtKB-KW"/>
</dbReference>
<dbReference type="FunCoup" id="A0A0M9UBZ9">
    <property type="interactions" value="2"/>
</dbReference>
<keyword evidence="1 2" id="KW-0479">Metal-binding</keyword>
<feature type="binding site" evidence="2">
    <location>
        <position position="297"/>
    </location>
    <ligand>
        <name>Zn(2+)</name>
        <dbReference type="ChEBI" id="CHEBI:29105"/>
        <note>catalytic</note>
    </ligand>
</feature>